<evidence type="ECO:0000259" key="1">
    <source>
        <dbReference type="PROSITE" id="PS50943"/>
    </source>
</evidence>
<dbReference type="Pfam" id="PF13560">
    <property type="entry name" value="HTH_31"/>
    <property type="match status" value="1"/>
</dbReference>
<comment type="caution">
    <text evidence="2">The sequence shown here is derived from an EMBL/GenBank/DDBJ whole genome shotgun (WGS) entry which is preliminary data.</text>
</comment>
<feature type="domain" description="HTH cro/C1-type" evidence="1">
    <location>
        <begin position="18"/>
        <end position="73"/>
    </location>
</feature>
<dbReference type="Gene3D" id="1.10.260.40">
    <property type="entry name" value="lambda repressor-like DNA-binding domains"/>
    <property type="match status" value="1"/>
</dbReference>
<evidence type="ECO:0000313" key="3">
    <source>
        <dbReference type="Proteomes" id="UP001499863"/>
    </source>
</evidence>
<dbReference type="Pfam" id="PF19054">
    <property type="entry name" value="DUF5753"/>
    <property type="match status" value="1"/>
</dbReference>
<dbReference type="SMART" id="SM00530">
    <property type="entry name" value="HTH_XRE"/>
    <property type="match status" value="1"/>
</dbReference>
<dbReference type="CDD" id="cd00093">
    <property type="entry name" value="HTH_XRE"/>
    <property type="match status" value="1"/>
</dbReference>
<gene>
    <name evidence="2" type="ORF">GCM10009639_51090</name>
</gene>
<dbReference type="SUPFAM" id="SSF47413">
    <property type="entry name" value="lambda repressor-like DNA-binding domains"/>
    <property type="match status" value="1"/>
</dbReference>
<accession>A0ABN1YCY9</accession>
<organism evidence="2 3">
    <name type="scientific">Kitasatospora putterlickiae</name>
    <dbReference type="NCBI Taxonomy" id="221725"/>
    <lineage>
        <taxon>Bacteria</taxon>
        <taxon>Bacillati</taxon>
        <taxon>Actinomycetota</taxon>
        <taxon>Actinomycetes</taxon>
        <taxon>Kitasatosporales</taxon>
        <taxon>Streptomycetaceae</taxon>
        <taxon>Kitasatospora</taxon>
    </lineage>
</organism>
<dbReference type="RefSeq" id="WP_344340112.1">
    <property type="nucleotide sequence ID" value="NZ_BAAAKJ010000286.1"/>
</dbReference>
<sequence length="287" mass="31753">MPPRLSPSVRQQRLGSELRRLREHAGMTPKAMAAALGTDVPKISQMENGKSGVSADRLRSWAAACRCANLPLIEALTLMTQDRGRHWWHHFRGRVPAGMLDIAELEHHAESLLVLNTTSIPGLLQTSRYAAAMFARLRPPLPRHDADVRTAFRTERQQVLSAGRPFTAFIHEAALRMQFGGPAVLREQLASLLDDAERPGVTLRAIPFSVDTYPGSGEDLFLAHGPVPELDTVQIDLTQGPQFIDSEADLASYRTIVGESDSLALGPEESHDFIRRIMTDLEGRQSR</sequence>
<dbReference type="PROSITE" id="PS50943">
    <property type="entry name" value="HTH_CROC1"/>
    <property type="match status" value="1"/>
</dbReference>
<dbReference type="InterPro" id="IPR043917">
    <property type="entry name" value="DUF5753"/>
</dbReference>
<dbReference type="EMBL" id="BAAAKJ010000286">
    <property type="protein sequence ID" value="GAA1404823.1"/>
    <property type="molecule type" value="Genomic_DNA"/>
</dbReference>
<protein>
    <submittedName>
        <fullName evidence="2">Helix-turn-helix transcriptional regulator</fullName>
    </submittedName>
</protein>
<dbReference type="InterPro" id="IPR001387">
    <property type="entry name" value="Cro/C1-type_HTH"/>
</dbReference>
<dbReference type="Proteomes" id="UP001499863">
    <property type="component" value="Unassembled WGS sequence"/>
</dbReference>
<dbReference type="InterPro" id="IPR010982">
    <property type="entry name" value="Lambda_DNA-bd_dom_sf"/>
</dbReference>
<keyword evidence="3" id="KW-1185">Reference proteome</keyword>
<proteinExistence type="predicted"/>
<reference evidence="2 3" key="1">
    <citation type="journal article" date="2019" name="Int. J. Syst. Evol. Microbiol.">
        <title>The Global Catalogue of Microorganisms (GCM) 10K type strain sequencing project: providing services to taxonomists for standard genome sequencing and annotation.</title>
        <authorList>
            <consortium name="The Broad Institute Genomics Platform"/>
            <consortium name="The Broad Institute Genome Sequencing Center for Infectious Disease"/>
            <person name="Wu L."/>
            <person name="Ma J."/>
        </authorList>
    </citation>
    <scope>NUCLEOTIDE SEQUENCE [LARGE SCALE GENOMIC DNA]</scope>
    <source>
        <strain evidence="2 3">JCM 12393</strain>
    </source>
</reference>
<name>A0ABN1YCY9_9ACTN</name>
<evidence type="ECO:0000313" key="2">
    <source>
        <dbReference type="EMBL" id="GAA1404823.1"/>
    </source>
</evidence>